<reference evidence="4" key="4">
    <citation type="journal article" date="2008" name="Nucleic Acids Res.">
        <title>The rice annotation project database (RAP-DB): 2008 update.</title>
        <authorList>
            <consortium name="The rice annotation project (RAP)"/>
        </authorList>
    </citation>
    <scope>GENOME REANNOTATION</scope>
    <source>
        <strain evidence="4">cv. Nipponbare</strain>
    </source>
</reference>
<feature type="compositionally biased region" description="Basic and acidic residues" evidence="1">
    <location>
        <begin position="84"/>
        <end position="102"/>
    </location>
</feature>
<evidence type="ECO:0000313" key="3">
    <source>
        <dbReference type="EMBL" id="BAD82751.1"/>
    </source>
</evidence>
<proteinExistence type="predicted"/>
<reference evidence="2" key="1">
    <citation type="journal article" date="2002" name="Nature">
        <title>The genome sequence and structure of rice chromosome 1.</title>
        <authorList>
            <person name="Sasaki T."/>
            <person name="Matsumoto T."/>
            <person name="Yamamoto K."/>
            <person name="Sakata K."/>
            <person name="Baba T."/>
            <person name="Katayose Y."/>
            <person name="Wu J."/>
            <person name="Niimura Y."/>
            <person name="Cheng Z."/>
            <person name="Nagamura Y."/>
            <person name="Antonio B.A."/>
            <person name="Kanamori H."/>
            <person name="Hosokawa S."/>
            <person name="Masukawa M."/>
            <person name="Arikawa K."/>
            <person name="Chiden Y."/>
            <person name="Hayashi M."/>
            <person name="Okamoto M."/>
            <person name="Ando T."/>
            <person name="Aoki H."/>
            <person name="Arita K."/>
            <person name="Hamada M."/>
            <person name="Harada C."/>
            <person name="Hijishita S."/>
            <person name="Honda M."/>
            <person name="Ichikawa Y."/>
            <person name="Idonuma A."/>
            <person name="Iijima M."/>
            <person name="Ikeda M."/>
            <person name="Ikeno M."/>
            <person name="Itoh S."/>
            <person name="Itoh T."/>
            <person name="Itoh Y."/>
            <person name="Itoh Y."/>
            <person name="Iwabuchi A."/>
            <person name="Kamiya K."/>
            <person name="Karasawa W."/>
            <person name="Katagiri S."/>
            <person name="Kikuta A."/>
            <person name="Kobayashi N."/>
            <person name="Kono I."/>
            <person name="Machita K."/>
            <person name="Maehara T."/>
            <person name="Mizuno H."/>
            <person name="Mizubayashi T."/>
            <person name="Mukai Y."/>
            <person name="Nagasaki H."/>
            <person name="Nakashima M."/>
            <person name="Nakama Y."/>
            <person name="Nakamichi Y."/>
            <person name="Nakamura M."/>
            <person name="Namiki N."/>
            <person name="Negishi M."/>
            <person name="Ohta I."/>
            <person name="Ono N."/>
            <person name="Saji S."/>
            <person name="Sakai K."/>
            <person name="Shibata M."/>
            <person name="Shimokawa T."/>
            <person name="Shomura A."/>
            <person name="Song J."/>
            <person name="Takazaki Y."/>
            <person name="Terasawa K."/>
            <person name="Tsuji K."/>
            <person name="Waki K."/>
            <person name="Yamagata H."/>
            <person name="Yamane H."/>
            <person name="Yoshiki S."/>
            <person name="Yoshihara R."/>
            <person name="Yukawa K."/>
            <person name="Zhong H."/>
            <person name="Iwama H."/>
            <person name="Endo T."/>
            <person name="Ito H."/>
            <person name="Hahn J.H."/>
            <person name="Kim H.I."/>
            <person name="Eun M.Y."/>
            <person name="Yano M."/>
            <person name="Jiang J."/>
            <person name="Gojobori T."/>
        </authorList>
    </citation>
    <scope>NUCLEOTIDE SEQUENCE</scope>
</reference>
<protein>
    <submittedName>
        <fullName evidence="3">Uncharacterized protein</fullName>
    </submittedName>
</protein>
<reference evidence="4" key="3">
    <citation type="journal article" date="2005" name="Nature">
        <title>The map-based sequence of the rice genome.</title>
        <authorList>
            <consortium name="International rice genome sequencing project (IRGSP)"/>
            <person name="Matsumoto T."/>
            <person name="Wu J."/>
            <person name="Kanamori H."/>
            <person name="Katayose Y."/>
            <person name="Fujisawa M."/>
            <person name="Namiki N."/>
            <person name="Mizuno H."/>
            <person name="Yamamoto K."/>
            <person name="Antonio B.A."/>
            <person name="Baba T."/>
            <person name="Sakata K."/>
            <person name="Nagamura Y."/>
            <person name="Aoki H."/>
            <person name="Arikawa K."/>
            <person name="Arita K."/>
            <person name="Bito T."/>
            <person name="Chiden Y."/>
            <person name="Fujitsuka N."/>
            <person name="Fukunaka R."/>
            <person name="Hamada M."/>
            <person name="Harada C."/>
            <person name="Hayashi A."/>
            <person name="Hijishita S."/>
            <person name="Honda M."/>
            <person name="Hosokawa S."/>
            <person name="Ichikawa Y."/>
            <person name="Idonuma A."/>
            <person name="Iijima M."/>
            <person name="Ikeda M."/>
            <person name="Ikeno M."/>
            <person name="Ito K."/>
            <person name="Ito S."/>
            <person name="Ito T."/>
            <person name="Ito Y."/>
            <person name="Ito Y."/>
            <person name="Iwabuchi A."/>
            <person name="Kamiya K."/>
            <person name="Karasawa W."/>
            <person name="Kurita K."/>
            <person name="Katagiri S."/>
            <person name="Kikuta A."/>
            <person name="Kobayashi H."/>
            <person name="Kobayashi N."/>
            <person name="Machita K."/>
            <person name="Maehara T."/>
            <person name="Masukawa M."/>
            <person name="Mizubayashi T."/>
            <person name="Mukai Y."/>
            <person name="Nagasaki H."/>
            <person name="Nagata Y."/>
            <person name="Naito S."/>
            <person name="Nakashima M."/>
            <person name="Nakama Y."/>
            <person name="Nakamichi Y."/>
            <person name="Nakamura M."/>
            <person name="Meguro A."/>
            <person name="Negishi M."/>
            <person name="Ohta I."/>
            <person name="Ohta T."/>
            <person name="Okamoto M."/>
            <person name="Ono N."/>
            <person name="Saji S."/>
            <person name="Sakaguchi M."/>
            <person name="Sakai K."/>
            <person name="Shibata M."/>
            <person name="Shimokawa T."/>
            <person name="Song J."/>
            <person name="Takazaki Y."/>
            <person name="Terasawa K."/>
            <person name="Tsugane M."/>
            <person name="Tsuji K."/>
            <person name="Ueda S."/>
            <person name="Waki K."/>
            <person name="Yamagata H."/>
            <person name="Yamamoto M."/>
            <person name="Yamamoto S."/>
            <person name="Yamane H."/>
            <person name="Yoshiki S."/>
            <person name="Yoshihara R."/>
            <person name="Yukawa K."/>
            <person name="Zhong H."/>
            <person name="Yano M."/>
            <person name="Yuan Q."/>
            <person name="Ouyang S."/>
            <person name="Liu J."/>
            <person name="Jones K.M."/>
            <person name="Gansberger K."/>
            <person name="Moffat K."/>
            <person name="Hill J."/>
            <person name="Bera J."/>
            <person name="Fadrosh D."/>
            <person name="Jin S."/>
            <person name="Johri S."/>
            <person name="Kim M."/>
            <person name="Overton L."/>
            <person name="Reardon M."/>
            <person name="Tsitrin T."/>
            <person name="Vuong H."/>
            <person name="Weaver B."/>
            <person name="Ciecko A."/>
            <person name="Tallon L."/>
            <person name="Jackson J."/>
            <person name="Pai G."/>
            <person name="Aken S.V."/>
            <person name="Utterback T."/>
            <person name="Reidmuller S."/>
            <person name="Feldblyum T."/>
            <person name="Hsiao J."/>
            <person name="Zismann V."/>
            <person name="Iobst S."/>
            <person name="de Vazeille A.R."/>
            <person name="Buell C.R."/>
            <person name="Ying K."/>
            <person name="Li Y."/>
            <person name="Lu T."/>
            <person name="Huang Y."/>
            <person name="Zhao Q."/>
            <person name="Feng Q."/>
            <person name="Zhang L."/>
            <person name="Zhu J."/>
            <person name="Weng Q."/>
            <person name="Mu J."/>
            <person name="Lu Y."/>
            <person name="Fan D."/>
            <person name="Liu Y."/>
            <person name="Guan J."/>
            <person name="Zhang Y."/>
            <person name="Yu S."/>
            <person name="Liu X."/>
            <person name="Zhang Y."/>
            <person name="Hong G."/>
            <person name="Han B."/>
            <person name="Choisne N."/>
            <person name="Demange N."/>
            <person name="Orjeda G."/>
            <person name="Samain S."/>
            <person name="Cattolico L."/>
            <person name="Pelletier E."/>
            <person name="Couloux A."/>
            <person name="Segurens B."/>
            <person name="Wincker P."/>
            <person name="D'Hont A."/>
            <person name="Scarpelli C."/>
            <person name="Weissenbach J."/>
            <person name="Salanoubat M."/>
            <person name="Quetier F."/>
            <person name="Yu Y."/>
            <person name="Kim H.R."/>
            <person name="Rambo T."/>
            <person name="Currie J."/>
            <person name="Collura K."/>
            <person name="Luo M."/>
            <person name="Yang T."/>
            <person name="Ammiraju J.S.S."/>
            <person name="Engler F."/>
            <person name="Soderlund C."/>
            <person name="Wing R.A."/>
            <person name="Palmer L.E."/>
            <person name="de la Bastide M."/>
            <person name="Spiegel L."/>
            <person name="Nascimento L."/>
            <person name="Zutavern T."/>
            <person name="O'Shaughnessy A."/>
            <person name="Dike S."/>
            <person name="Dedhia N."/>
            <person name="Preston R."/>
            <person name="Balija V."/>
            <person name="McCombie W.R."/>
            <person name="Chow T."/>
            <person name="Chen H."/>
            <person name="Chung M."/>
            <person name="Chen C."/>
            <person name="Shaw J."/>
            <person name="Wu H."/>
            <person name="Hsiao K."/>
            <person name="Chao Y."/>
            <person name="Chu M."/>
            <person name="Cheng C."/>
            <person name="Hour A."/>
            <person name="Lee P."/>
            <person name="Lin S."/>
            <person name="Lin Y."/>
            <person name="Liou J."/>
            <person name="Liu S."/>
            <person name="Hsing Y."/>
            <person name="Raghuvanshi S."/>
            <person name="Mohanty A."/>
            <person name="Bharti A.K."/>
            <person name="Gaur A."/>
            <person name="Gupta V."/>
            <person name="Kumar D."/>
            <person name="Ravi V."/>
            <person name="Vij S."/>
            <person name="Kapur A."/>
            <person name="Khurana P."/>
            <person name="Khurana P."/>
            <person name="Khurana J.P."/>
            <person name="Tyagi A.K."/>
            <person name="Gaikwad K."/>
            <person name="Singh A."/>
            <person name="Dalal V."/>
            <person name="Srivastava S."/>
            <person name="Dixit A."/>
            <person name="Pal A.K."/>
            <person name="Ghazi I.A."/>
            <person name="Yadav M."/>
            <person name="Pandit A."/>
            <person name="Bhargava A."/>
            <person name="Sureshbabu K."/>
            <person name="Batra K."/>
            <person name="Sharma T.R."/>
            <person name="Mohapatra T."/>
            <person name="Singh N.K."/>
            <person name="Messing J."/>
            <person name="Nelson A.B."/>
            <person name="Fuks G."/>
            <person name="Kavchok S."/>
            <person name="Keizer G."/>
            <person name="Linton E."/>
            <person name="Llaca V."/>
            <person name="Song R."/>
            <person name="Tanyolac B."/>
            <person name="Young S."/>
            <person name="Ho-Il K."/>
            <person name="Hahn J.H."/>
            <person name="Sangsakoo G."/>
            <person name="Vanavichit A."/>
            <person name="de Mattos Luiz.A.T."/>
            <person name="Zimmer P.D."/>
            <person name="Malone G."/>
            <person name="Dellagostin O."/>
            <person name="de Oliveira A.C."/>
            <person name="Bevan M."/>
            <person name="Bancroft I."/>
            <person name="Minx P."/>
            <person name="Cordum H."/>
            <person name="Wilson R."/>
            <person name="Cheng Z."/>
            <person name="Jin W."/>
            <person name="Jiang J."/>
            <person name="Leong S.A."/>
            <person name="Iwama H."/>
            <person name="Gojobori T."/>
            <person name="Itoh T."/>
            <person name="Niimura Y."/>
            <person name="Fujii Y."/>
            <person name="Habara T."/>
            <person name="Sakai H."/>
            <person name="Sato Y."/>
            <person name="Wilson G."/>
            <person name="Kumar K."/>
            <person name="McCouch S."/>
            <person name="Juretic N."/>
            <person name="Hoen D."/>
            <person name="Wright S."/>
            <person name="Bruskiewich R."/>
            <person name="Bureau T."/>
            <person name="Miyao A."/>
            <person name="Hirochika H."/>
            <person name="Nishikawa T."/>
            <person name="Kadowaki K."/>
            <person name="Sugiura M."/>
            <person name="Burr B."/>
            <person name="Sasaki T."/>
        </authorList>
    </citation>
    <scope>NUCLEOTIDE SEQUENCE [LARGE SCALE GENOMIC DNA]</scope>
    <source>
        <strain evidence="4">cv. Nipponbare</strain>
    </source>
</reference>
<reference evidence="3" key="2">
    <citation type="submission" date="2003-06" db="EMBL/GenBank/DDBJ databases">
        <title>Oryza sativa nipponbare(GA3) genomic DNA, chromosome 1, BAC clone:B1417F08.</title>
        <authorList>
            <person name="Sasaki T."/>
            <person name="Matsumoto T."/>
            <person name="Katayose Y."/>
        </authorList>
    </citation>
    <scope>NUCLEOTIDE SEQUENCE</scope>
</reference>
<gene>
    <name evidence="3" type="ORF">B1417F08.29</name>
    <name evidence="2" type="ORF">P0456E05.2</name>
</gene>
<organism evidence="3 4">
    <name type="scientific">Oryza sativa subsp. japonica</name>
    <name type="common">Rice</name>
    <dbReference type="NCBI Taxonomy" id="39947"/>
    <lineage>
        <taxon>Eukaryota</taxon>
        <taxon>Viridiplantae</taxon>
        <taxon>Streptophyta</taxon>
        <taxon>Embryophyta</taxon>
        <taxon>Tracheophyta</taxon>
        <taxon>Spermatophyta</taxon>
        <taxon>Magnoliopsida</taxon>
        <taxon>Liliopsida</taxon>
        <taxon>Poales</taxon>
        <taxon>Poaceae</taxon>
        <taxon>BOP clade</taxon>
        <taxon>Oryzoideae</taxon>
        <taxon>Oryzeae</taxon>
        <taxon>Oryzinae</taxon>
        <taxon>Oryza</taxon>
        <taxon>Oryza sativa</taxon>
    </lineage>
</organism>
<accession>Q5N705</accession>
<evidence type="ECO:0000313" key="2">
    <source>
        <dbReference type="EMBL" id="BAD82320.1"/>
    </source>
</evidence>
<dbReference type="EMBL" id="AP006531">
    <property type="protein sequence ID" value="BAD82751.1"/>
    <property type="molecule type" value="Genomic_DNA"/>
</dbReference>
<dbReference type="EMBL" id="AP003416">
    <property type="protein sequence ID" value="BAD82320.1"/>
    <property type="molecule type" value="Genomic_DNA"/>
</dbReference>
<feature type="region of interest" description="Disordered" evidence="1">
    <location>
        <begin position="64"/>
        <end position="102"/>
    </location>
</feature>
<dbReference type="Proteomes" id="UP000000763">
    <property type="component" value="Chromosome 1"/>
</dbReference>
<evidence type="ECO:0000256" key="1">
    <source>
        <dbReference type="SAM" id="MobiDB-lite"/>
    </source>
</evidence>
<sequence>MLPATISMTQTVSLSTPSRWPLTGTYYVRNSVVHPATSPPPTGGAEVWGPISRGSRVVRDRMRCMHGRSQRNGGGGGRDGGMASREREKTKNLVDLGFDRLA</sequence>
<name>Q5N705_ORYSJ</name>
<evidence type="ECO:0000313" key="4">
    <source>
        <dbReference type="Proteomes" id="UP000000763"/>
    </source>
</evidence>
<dbReference type="AlphaFoldDB" id="Q5N705"/>